<reference evidence="1" key="1">
    <citation type="submission" date="2023-06" db="EMBL/GenBank/DDBJ databases">
        <authorList>
            <person name="Kurt Z."/>
        </authorList>
    </citation>
    <scope>NUCLEOTIDE SEQUENCE</scope>
</reference>
<dbReference type="EMBL" id="CAXDID020000086">
    <property type="protein sequence ID" value="CAL6020673.1"/>
    <property type="molecule type" value="Genomic_DNA"/>
</dbReference>
<reference evidence="2 3" key="2">
    <citation type="submission" date="2024-07" db="EMBL/GenBank/DDBJ databases">
        <authorList>
            <person name="Akdeniz Z."/>
        </authorList>
    </citation>
    <scope>NUCLEOTIDE SEQUENCE [LARGE SCALE GENOMIC DNA]</scope>
</reference>
<organism evidence="1">
    <name type="scientific">Hexamita inflata</name>
    <dbReference type="NCBI Taxonomy" id="28002"/>
    <lineage>
        <taxon>Eukaryota</taxon>
        <taxon>Metamonada</taxon>
        <taxon>Diplomonadida</taxon>
        <taxon>Hexamitidae</taxon>
        <taxon>Hexamitinae</taxon>
        <taxon>Hexamita</taxon>
    </lineage>
</organism>
<dbReference type="Proteomes" id="UP001642409">
    <property type="component" value="Unassembled WGS sequence"/>
</dbReference>
<evidence type="ECO:0000313" key="2">
    <source>
        <dbReference type="EMBL" id="CAL6020673.1"/>
    </source>
</evidence>
<comment type="caution">
    <text evidence="1">The sequence shown here is derived from an EMBL/GenBank/DDBJ whole genome shotgun (WGS) entry which is preliminary data.</text>
</comment>
<keyword evidence="3" id="KW-1185">Reference proteome</keyword>
<dbReference type="AlphaFoldDB" id="A0AA86Q6L8"/>
<proteinExistence type="predicted"/>
<evidence type="ECO:0000313" key="1">
    <source>
        <dbReference type="EMBL" id="CAI9953369.1"/>
    </source>
</evidence>
<gene>
    <name evidence="2" type="ORF">HINF_LOCUS27694</name>
    <name evidence="1" type="ORF">HINF_LOCUS41014</name>
</gene>
<protein>
    <submittedName>
        <fullName evidence="2">Hypothetical_protein</fullName>
    </submittedName>
</protein>
<accession>A0AA86Q6L8</accession>
<evidence type="ECO:0000313" key="3">
    <source>
        <dbReference type="Proteomes" id="UP001642409"/>
    </source>
</evidence>
<dbReference type="EMBL" id="CATOUU010000838">
    <property type="protein sequence ID" value="CAI9953369.1"/>
    <property type="molecule type" value="Genomic_DNA"/>
</dbReference>
<name>A0AA86Q6L8_9EUKA</name>
<sequence length="131" mass="15301">MPPKLPYIRGLYRQSQPAIPQRPALLGPIKLNAYSAPTSNDHLKNLVDRAMRPNNYQQIEQNITNERIAQEKQMKLKVVAFQKQLGDKKWRLNVNKVVPTVDTMIHFKEAVVMMKLPEEDNWAKNLKFYDD</sequence>